<dbReference type="InterPro" id="IPR000742">
    <property type="entry name" value="EGF"/>
</dbReference>
<dbReference type="GO" id="GO:0005576">
    <property type="term" value="C:extracellular region"/>
    <property type="evidence" value="ECO:0007669"/>
    <property type="project" value="TreeGrafter"/>
</dbReference>
<keyword evidence="7" id="KW-1185">Reference proteome</keyword>
<feature type="non-terminal residue" evidence="6">
    <location>
        <position position="285"/>
    </location>
</feature>
<sequence>MALPPHWGVSVGGCRNTPGAHPGAYKRGRLPSYDGWSREEYRQGLEGEGKRWPEEGRHLVCPLPCMNGGQCTSRSHCLCPPEFTGRYCQHPLGRQSQSSRSQTQSTGEQTAIQPQTSMMNIRIMHYPESSIRHIEDLEAGKGKNQKLHLQTHKPHPSGQPHLPPQTQKPRGRCFQETVPKQANQLSAASSRAAVRQMGTGAILIPTTFAVTYPTSLYLKSFLRQIEDLIASLSEKLNSYNAKKMPTKAEKKRAARVEKRRAAQEAASASTSKQMNAKYTERVGKL</sequence>
<dbReference type="PROSITE" id="PS50026">
    <property type="entry name" value="EGF_3"/>
    <property type="match status" value="1"/>
</dbReference>
<feature type="non-terminal residue" evidence="6">
    <location>
        <position position="1"/>
    </location>
</feature>
<dbReference type="InterPro" id="IPR050969">
    <property type="entry name" value="Dev_Signal_Modulators"/>
</dbReference>
<keyword evidence="1" id="KW-0732">Signal</keyword>
<evidence type="ECO:0000256" key="3">
    <source>
        <dbReference type="PROSITE-ProRule" id="PRU00076"/>
    </source>
</evidence>
<dbReference type="GO" id="GO:0009986">
    <property type="term" value="C:cell surface"/>
    <property type="evidence" value="ECO:0007669"/>
    <property type="project" value="TreeGrafter"/>
</dbReference>
<comment type="caution">
    <text evidence="6">The sequence shown here is derived from an EMBL/GenBank/DDBJ whole genome shotgun (WGS) entry which is preliminary data.</text>
</comment>
<feature type="compositionally biased region" description="Low complexity" evidence="4">
    <location>
        <begin position="94"/>
        <end position="106"/>
    </location>
</feature>
<feature type="region of interest" description="Disordered" evidence="4">
    <location>
        <begin position="243"/>
        <end position="285"/>
    </location>
</feature>
<accession>A0A8X7XLN3</accession>
<evidence type="ECO:0000313" key="6">
    <source>
        <dbReference type="EMBL" id="KAG2469525.1"/>
    </source>
</evidence>
<evidence type="ECO:0000256" key="1">
    <source>
        <dbReference type="ARBA" id="ARBA00022729"/>
    </source>
</evidence>
<dbReference type="PANTHER" id="PTHR14949">
    <property type="entry name" value="EGF-LIKE-DOMAIN, MULTIPLE 7, 8"/>
    <property type="match status" value="1"/>
</dbReference>
<dbReference type="Proteomes" id="UP000886611">
    <property type="component" value="Unassembled WGS sequence"/>
</dbReference>
<feature type="disulfide bond" evidence="3">
    <location>
        <begin position="61"/>
        <end position="71"/>
    </location>
</feature>
<feature type="domain" description="EGF-like" evidence="5">
    <location>
        <begin position="57"/>
        <end position="89"/>
    </location>
</feature>
<dbReference type="AlphaFoldDB" id="A0A8X7XLN3"/>
<feature type="region of interest" description="Disordered" evidence="4">
    <location>
        <begin position="90"/>
        <end position="116"/>
    </location>
</feature>
<organism evidence="6 7">
    <name type="scientific">Polypterus senegalus</name>
    <name type="common">Senegal bichir</name>
    <dbReference type="NCBI Taxonomy" id="55291"/>
    <lineage>
        <taxon>Eukaryota</taxon>
        <taxon>Metazoa</taxon>
        <taxon>Chordata</taxon>
        <taxon>Craniata</taxon>
        <taxon>Vertebrata</taxon>
        <taxon>Euteleostomi</taxon>
        <taxon>Actinopterygii</taxon>
        <taxon>Polypteriformes</taxon>
        <taxon>Polypteridae</taxon>
        <taxon>Polypterus</taxon>
    </lineage>
</organism>
<evidence type="ECO:0000313" key="7">
    <source>
        <dbReference type="Proteomes" id="UP000886611"/>
    </source>
</evidence>
<keyword evidence="3" id="KW-0245">EGF-like domain</keyword>
<dbReference type="GO" id="GO:0005102">
    <property type="term" value="F:signaling receptor binding"/>
    <property type="evidence" value="ECO:0007669"/>
    <property type="project" value="TreeGrafter"/>
</dbReference>
<feature type="compositionally biased region" description="Basic residues" evidence="4">
    <location>
        <begin position="144"/>
        <end position="155"/>
    </location>
</feature>
<dbReference type="EMBL" id="JAATIS010000220">
    <property type="protein sequence ID" value="KAG2469525.1"/>
    <property type="molecule type" value="Genomic_DNA"/>
</dbReference>
<evidence type="ECO:0000256" key="4">
    <source>
        <dbReference type="SAM" id="MobiDB-lite"/>
    </source>
</evidence>
<feature type="compositionally biased region" description="Polar residues" evidence="4">
    <location>
        <begin position="107"/>
        <end position="116"/>
    </location>
</feature>
<reference evidence="6 7" key="1">
    <citation type="journal article" date="2021" name="Cell">
        <title>Tracing the genetic footprints of vertebrate landing in non-teleost ray-finned fishes.</title>
        <authorList>
            <person name="Bi X."/>
            <person name="Wang K."/>
            <person name="Yang L."/>
            <person name="Pan H."/>
            <person name="Jiang H."/>
            <person name="Wei Q."/>
            <person name="Fang M."/>
            <person name="Yu H."/>
            <person name="Zhu C."/>
            <person name="Cai Y."/>
            <person name="He Y."/>
            <person name="Gan X."/>
            <person name="Zeng H."/>
            <person name="Yu D."/>
            <person name="Zhu Y."/>
            <person name="Jiang H."/>
            <person name="Qiu Q."/>
            <person name="Yang H."/>
            <person name="Zhang Y.E."/>
            <person name="Wang W."/>
            <person name="Zhu M."/>
            <person name="He S."/>
            <person name="Zhang G."/>
        </authorList>
    </citation>
    <scope>NUCLEOTIDE SEQUENCE [LARGE SCALE GENOMIC DNA]</scope>
    <source>
        <strain evidence="6">Bchr_013</strain>
    </source>
</reference>
<feature type="region of interest" description="Disordered" evidence="4">
    <location>
        <begin position="144"/>
        <end position="171"/>
    </location>
</feature>
<name>A0A8X7XLN3_POLSE</name>
<evidence type="ECO:0000256" key="2">
    <source>
        <dbReference type="ARBA" id="ARBA00023157"/>
    </source>
</evidence>
<dbReference type="Gene3D" id="2.10.25.10">
    <property type="entry name" value="Laminin"/>
    <property type="match status" value="1"/>
</dbReference>
<gene>
    <name evidence="6" type="primary">Ltbp3_1</name>
    <name evidence="6" type="ORF">GTO96_0004455</name>
</gene>
<keyword evidence="2 3" id="KW-1015">Disulfide bond</keyword>
<feature type="compositionally biased region" description="Polar residues" evidence="4">
    <location>
        <begin position="267"/>
        <end position="276"/>
    </location>
</feature>
<feature type="disulfide bond" evidence="3">
    <location>
        <begin position="79"/>
        <end position="88"/>
    </location>
</feature>
<dbReference type="SUPFAM" id="SSF57196">
    <property type="entry name" value="EGF/Laminin"/>
    <property type="match status" value="1"/>
</dbReference>
<dbReference type="CDD" id="cd00054">
    <property type="entry name" value="EGF_CA"/>
    <property type="match status" value="1"/>
</dbReference>
<dbReference type="PROSITE" id="PS00022">
    <property type="entry name" value="EGF_1"/>
    <property type="match status" value="1"/>
</dbReference>
<protein>
    <submittedName>
        <fullName evidence="6">LTBP3 protein</fullName>
    </submittedName>
</protein>
<dbReference type="PANTHER" id="PTHR14949:SF56">
    <property type="entry name" value="EGF-LIKE-DOMAIN, MULTIPLE 7"/>
    <property type="match status" value="1"/>
</dbReference>
<comment type="caution">
    <text evidence="3">Lacks conserved residue(s) required for the propagation of feature annotation.</text>
</comment>
<evidence type="ECO:0000259" key="5">
    <source>
        <dbReference type="PROSITE" id="PS50026"/>
    </source>
</evidence>
<proteinExistence type="predicted"/>